<comment type="caution">
    <text evidence="5">The sequence shown here is derived from an EMBL/GenBank/DDBJ whole genome shotgun (WGS) entry which is preliminary data.</text>
</comment>
<proteinExistence type="predicted"/>
<dbReference type="Pfam" id="PF00607">
    <property type="entry name" value="Gag_p24"/>
    <property type="match status" value="1"/>
</dbReference>
<dbReference type="OrthoDB" id="9900537at2759"/>
<organism evidence="5 6">
    <name type="scientific">Onychorhynchus coronatus</name>
    <name type="common">Royal flycatcher</name>
    <dbReference type="NCBI Taxonomy" id="360224"/>
    <lineage>
        <taxon>Eukaryota</taxon>
        <taxon>Metazoa</taxon>
        <taxon>Chordata</taxon>
        <taxon>Craniata</taxon>
        <taxon>Vertebrata</taxon>
        <taxon>Euteleostomi</taxon>
        <taxon>Archelosauria</taxon>
        <taxon>Archosauria</taxon>
        <taxon>Dinosauria</taxon>
        <taxon>Saurischia</taxon>
        <taxon>Theropoda</taxon>
        <taxon>Coelurosauria</taxon>
        <taxon>Aves</taxon>
        <taxon>Neognathae</taxon>
        <taxon>Neoaves</taxon>
        <taxon>Telluraves</taxon>
        <taxon>Australaves</taxon>
        <taxon>Passeriformes</taxon>
        <taxon>Tyrannidae</taxon>
        <taxon>Onychorhynchus</taxon>
    </lineage>
</organism>
<dbReference type="InterPro" id="IPR051592">
    <property type="entry name" value="HERV-K_Pro_peptidase_A2"/>
</dbReference>
<keyword evidence="3" id="KW-0378">Hydrolase</keyword>
<dbReference type="PANTHER" id="PTHR19422">
    <property type="entry name" value="GAG RETROVIRAL POLYPROTEIN"/>
    <property type="match status" value="1"/>
</dbReference>
<dbReference type="PANTHER" id="PTHR19422:SF123">
    <property type="entry name" value="RT1 CLASS I, LOCUS CE15"/>
    <property type="match status" value="1"/>
</dbReference>
<name>A0A7K6AEH2_ONYCO</name>
<dbReference type="PROSITE" id="PS00141">
    <property type="entry name" value="ASP_PROTEASE"/>
    <property type="match status" value="1"/>
</dbReference>
<evidence type="ECO:0000259" key="4">
    <source>
        <dbReference type="PROSITE" id="PS50175"/>
    </source>
</evidence>
<feature type="domain" description="Peptidase A2" evidence="4">
    <location>
        <begin position="181"/>
        <end position="224"/>
    </location>
</feature>
<sequence>QLRQTVSQYGPKSEPVKQILDYMFDTMLLVPNDLRGIIKLIFTQHQQLLCNAHWQALVNESVATQNAPGDPLQGDYGALLLGRSSVTLMGLFVLPGVIDADYTGEIQIMAYTPFPPIQIKKGERIAQLLPLPQTTKGLAAQREVRGDQGFGSSGIAMLTLDLFTRPKKKVKITHAGSSIEVRGLLDTGADTSIISPCCWPKKWRSSPISGTISGVGGFTTARRT</sequence>
<dbReference type="InterPro" id="IPR018061">
    <property type="entry name" value="Retropepsins"/>
</dbReference>
<gene>
    <name evidence="5" type="primary">Ervk9_5</name>
    <name evidence="5" type="ORF">ONYCOR_R03981</name>
</gene>
<keyword evidence="1" id="KW-0645">Protease</keyword>
<keyword evidence="2" id="KW-0064">Aspartyl protease</keyword>
<dbReference type="InterPro" id="IPR001995">
    <property type="entry name" value="Peptidase_A2_cat"/>
</dbReference>
<evidence type="ECO:0000256" key="2">
    <source>
        <dbReference type="ARBA" id="ARBA00022750"/>
    </source>
</evidence>
<dbReference type="Proteomes" id="UP000550309">
    <property type="component" value="Unassembled WGS sequence"/>
</dbReference>
<dbReference type="AlphaFoldDB" id="A0A7K6AEH2"/>
<dbReference type="Gene3D" id="2.70.40.10">
    <property type="match status" value="1"/>
</dbReference>
<dbReference type="SUPFAM" id="SSF50630">
    <property type="entry name" value="Acid proteases"/>
    <property type="match status" value="1"/>
</dbReference>
<accession>A0A7K6AEH2</accession>
<dbReference type="GO" id="GO:0006508">
    <property type="term" value="P:proteolysis"/>
    <property type="evidence" value="ECO:0007669"/>
    <property type="project" value="UniProtKB-KW"/>
</dbReference>
<dbReference type="SUPFAM" id="SSF51283">
    <property type="entry name" value="dUTPase-like"/>
    <property type="match status" value="1"/>
</dbReference>
<keyword evidence="6" id="KW-1185">Reference proteome</keyword>
<feature type="non-terminal residue" evidence="5">
    <location>
        <position position="224"/>
    </location>
</feature>
<evidence type="ECO:0000313" key="5">
    <source>
        <dbReference type="EMBL" id="NWU88304.1"/>
    </source>
</evidence>
<dbReference type="InterPro" id="IPR036157">
    <property type="entry name" value="dUTPase-like_sf"/>
</dbReference>
<feature type="non-terminal residue" evidence="5">
    <location>
        <position position="1"/>
    </location>
</feature>
<dbReference type="InterPro" id="IPR033704">
    <property type="entry name" value="dUTPase_trimeric"/>
</dbReference>
<dbReference type="Gene3D" id="2.40.70.10">
    <property type="entry name" value="Acid Proteases"/>
    <property type="match status" value="1"/>
</dbReference>
<reference evidence="5 6" key="1">
    <citation type="submission" date="2019-09" db="EMBL/GenBank/DDBJ databases">
        <title>Bird 10,000 Genomes (B10K) Project - Family phase.</title>
        <authorList>
            <person name="Zhang G."/>
        </authorList>
    </citation>
    <scope>NUCLEOTIDE SEQUENCE [LARGE SCALE GENOMIC DNA]</scope>
    <source>
        <strain evidence="5">B10K-DU-028-75</strain>
        <tissue evidence="5">Mixed tissue sample</tissue>
    </source>
</reference>
<protein>
    <submittedName>
        <fullName evidence="5">POK9 protein</fullName>
    </submittedName>
</protein>
<dbReference type="CDD" id="cd07557">
    <property type="entry name" value="trimeric_dUTPase"/>
    <property type="match status" value="1"/>
</dbReference>
<evidence type="ECO:0000256" key="3">
    <source>
        <dbReference type="ARBA" id="ARBA00022801"/>
    </source>
</evidence>
<dbReference type="InterPro" id="IPR001969">
    <property type="entry name" value="Aspartic_peptidase_AS"/>
</dbReference>
<dbReference type="EMBL" id="VZRK01002079">
    <property type="protein sequence ID" value="NWU88304.1"/>
    <property type="molecule type" value="Genomic_DNA"/>
</dbReference>
<evidence type="ECO:0000313" key="6">
    <source>
        <dbReference type="Proteomes" id="UP000550309"/>
    </source>
</evidence>
<dbReference type="Pfam" id="PF00077">
    <property type="entry name" value="RVP"/>
    <property type="match status" value="1"/>
</dbReference>
<dbReference type="PROSITE" id="PS50175">
    <property type="entry name" value="ASP_PROT_RETROV"/>
    <property type="match status" value="1"/>
</dbReference>
<evidence type="ECO:0000256" key="1">
    <source>
        <dbReference type="ARBA" id="ARBA00022670"/>
    </source>
</evidence>
<dbReference type="InterPro" id="IPR021109">
    <property type="entry name" value="Peptidase_aspartic_dom_sf"/>
</dbReference>
<dbReference type="GO" id="GO:0004190">
    <property type="term" value="F:aspartic-type endopeptidase activity"/>
    <property type="evidence" value="ECO:0007669"/>
    <property type="project" value="UniProtKB-KW"/>
</dbReference>